<dbReference type="CDD" id="cd03221">
    <property type="entry name" value="ABCF_EF-3"/>
    <property type="match status" value="2"/>
</dbReference>
<dbReference type="GO" id="GO:0005524">
    <property type="term" value="F:ATP binding"/>
    <property type="evidence" value="ECO:0007669"/>
    <property type="project" value="UniProtKB-KW"/>
</dbReference>
<reference evidence="5" key="1">
    <citation type="submission" date="2020-08" db="EMBL/GenBank/DDBJ databases">
        <title>Genome public.</title>
        <authorList>
            <person name="Liu C."/>
            <person name="Sun Q."/>
        </authorList>
    </citation>
    <scope>NUCLEOTIDE SEQUENCE</scope>
    <source>
        <strain evidence="5">NSJ-28</strain>
    </source>
</reference>
<feature type="domain" description="ABC transporter" evidence="4">
    <location>
        <begin position="4"/>
        <end position="257"/>
    </location>
</feature>
<proteinExistence type="predicted"/>
<dbReference type="AlphaFoldDB" id="A0A923RWJ3"/>
<dbReference type="PROSITE" id="PS00211">
    <property type="entry name" value="ABC_TRANSPORTER_1"/>
    <property type="match status" value="2"/>
</dbReference>
<dbReference type="InterPro" id="IPR051309">
    <property type="entry name" value="ABCF_ATPase"/>
</dbReference>
<gene>
    <name evidence="5" type="ORF">H8S45_11155</name>
</gene>
<dbReference type="EMBL" id="JACOPL010000010">
    <property type="protein sequence ID" value="MBC5726014.1"/>
    <property type="molecule type" value="Genomic_DNA"/>
</dbReference>
<dbReference type="PROSITE" id="PS50893">
    <property type="entry name" value="ABC_TRANSPORTER_2"/>
    <property type="match status" value="2"/>
</dbReference>
<dbReference type="SMART" id="SM00382">
    <property type="entry name" value="AAA"/>
    <property type="match status" value="2"/>
</dbReference>
<evidence type="ECO:0000259" key="4">
    <source>
        <dbReference type="PROSITE" id="PS50893"/>
    </source>
</evidence>
<dbReference type="Pfam" id="PF16326">
    <property type="entry name" value="ABC_tran_CTD"/>
    <property type="match status" value="1"/>
</dbReference>
<dbReference type="GO" id="GO:0016887">
    <property type="term" value="F:ATP hydrolysis activity"/>
    <property type="evidence" value="ECO:0007669"/>
    <property type="project" value="InterPro"/>
</dbReference>
<keyword evidence="6" id="KW-1185">Reference proteome</keyword>
<protein>
    <submittedName>
        <fullName evidence="5">ABC-F family ATP-binding cassette domain-containing protein</fullName>
    </submittedName>
</protein>
<dbReference type="PANTHER" id="PTHR42855:SF2">
    <property type="entry name" value="DRUG RESISTANCE ABC TRANSPORTER,ATP-BINDING PROTEIN"/>
    <property type="match status" value="1"/>
</dbReference>
<dbReference type="Proteomes" id="UP000606499">
    <property type="component" value="Unassembled WGS sequence"/>
</dbReference>
<dbReference type="InterPro" id="IPR003439">
    <property type="entry name" value="ABC_transporter-like_ATP-bd"/>
</dbReference>
<dbReference type="InterPro" id="IPR032781">
    <property type="entry name" value="ABC_tran_Xtn"/>
</dbReference>
<dbReference type="InterPro" id="IPR027417">
    <property type="entry name" value="P-loop_NTPase"/>
</dbReference>
<dbReference type="Pfam" id="PF00005">
    <property type="entry name" value="ABC_tran"/>
    <property type="match status" value="2"/>
</dbReference>
<name>A0A923RWJ3_9FIRM</name>
<comment type="caution">
    <text evidence="5">The sequence shown here is derived from an EMBL/GenBank/DDBJ whole genome shotgun (WGS) entry which is preliminary data.</text>
</comment>
<accession>A0A923RWJ3</accession>
<evidence type="ECO:0000256" key="1">
    <source>
        <dbReference type="ARBA" id="ARBA00022741"/>
    </source>
</evidence>
<feature type="region of interest" description="Disordered" evidence="3">
    <location>
        <begin position="534"/>
        <end position="575"/>
    </location>
</feature>
<dbReference type="GO" id="GO:0003677">
    <property type="term" value="F:DNA binding"/>
    <property type="evidence" value="ECO:0007669"/>
    <property type="project" value="InterPro"/>
</dbReference>
<feature type="domain" description="ABC transporter" evidence="4">
    <location>
        <begin position="326"/>
        <end position="538"/>
    </location>
</feature>
<dbReference type="InterPro" id="IPR017871">
    <property type="entry name" value="ABC_transporter-like_CS"/>
</dbReference>
<dbReference type="FunFam" id="3.40.50.300:FF:000011">
    <property type="entry name" value="Putative ABC transporter ATP-binding component"/>
    <property type="match status" value="1"/>
</dbReference>
<dbReference type="RefSeq" id="WP_186950098.1">
    <property type="nucleotide sequence ID" value="NZ_JACOPL010000010.1"/>
</dbReference>
<dbReference type="Gene3D" id="3.40.50.300">
    <property type="entry name" value="P-loop containing nucleotide triphosphate hydrolases"/>
    <property type="match status" value="2"/>
</dbReference>
<dbReference type="PANTHER" id="PTHR42855">
    <property type="entry name" value="ABC TRANSPORTER ATP-BINDING SUBUNIT"/>
    <property type="match status" value="1"/>
</dbReference>
<keyword evidence="1" id="KW-0547">Nucleotide-binding</keyword>
<evidence type="ECO:0000256" key="2">
    <source>
        <dbReference type="ARBA" id="ARBA00022840"/>
    </source>
</evidence>
<dbReference type="Pfam" id="PF12848">
    <property type="entry name" value="ABC_tran_Xtn"/>
    <property type="match status" value="1"/>
</dbReference>
<sequence>MADISVQNLTKYYGDRLILQDISFDIQPGEKVAILGANGAGKTTLLNILTGRLPYDGGHVSLGAGKNAGVIDQMPDFPPESTVEDVLRLAFRESDEVAAAMDALTDEMARKPEDASLLKRYAQLETRLELLGGYNRDFEIDRVCNGLEIPAAMRAQPFALLSGGEKTRINLARIILEQTDILLLDEPTNHLDMDAVDWLGSYLESYRGTVMIISHDRWFIDQCCDRVIEIHDCTCEFYNGNYSYYAVERERRREEQLKHHEHELAEKKRLEAVARIMHEHGTEHLAKRAASIEKRIARMTVTDRPKKDKKLTVTFGDPNYETEEVLKVRDITKSYEGREILHGISFNIRNREKVALLGANGAGKTTLLRILLGEETPDEGTIRKGVGLKPAYLPQQVHFANPHRNLIDTLIYDKNVSMQVARNRLGSFQFTGETQMKTVDMLSGGEKSRLRLCELMYDPLNFLILDEPTNHLDLASREWIEEAVEAFDGTLLFVSHDRYFVERFATRVLYLENGRLTDFIGSYSDFLKFRERGELPEAPASPPAPRRKKPDAPTLDDVPRPPEKPKRTGGTKNLQKQLSALEREISQLELQSAELEQQMIDASSDSARLLELMTKKEQCDESLAAKMDEWEAVAAELEELQQ</sequence>
<evidence type="ECO:0000313" key="6">
    <source>
        <dbReference type="Proteomes" id="UP000606499"/>
    </source>
</evidence>
<dbReference type="InterPro" id="IPR032524">
    <property type="entry name" value="ABC_tran_C"/>
</dbReference>
<dbReference type="InterPro" id="IPR003593">
    <property type="entry name" value="AAA+_ATPase"/>
</dbReference>
<evidence type="ECO:0000313" key="5">
    <source>
        <dbReference type="EMBL" id="MBC5726014.1"/>
    </source>
</evidence>
<feature type="compositionally biased region" description="Basic and acidic residues" evidence="3">
    <location>
        <begin position="557"/>
        <end position="566"/>
    </location>
</feature>
<organism evidence="5 6">
    <name type="scientific">Agathobaculum faecis</name>
    <dbReference type="NCBI Taxonomy" id="2763013"/>
    <lineage>
        <taxon>Bacteria</taxon>
        <taxon>Bacillati</taxon>
        <taxon>Bacillota</taxon>
        <taxon>Clostridia</taxon>
        <taxon>Eubacteriales</taxon>
        <taxon>Butyricicoccaceae</taxon>
        <taxon>Agathobaculum</taxon>
    </lineage>
</organism>
<dbReference type="InterPro" id="IPR037118">
    <property type="entry name" value="Val-tRNA_synth_C_sf"/>
</dbReference>
<keyword evidence="2 5" id="KW-0067">ATP-binding</keyword>
<evidence type="ECO:0000256" key="3">
    <source>
        <dbReference type="SAM" id="MobiDB-lite"/>
    </source>
</evidence>
<dbReference type="SUPFAM" id="SSF52540">
    <property type="entry name" value="P-loop containing nucleoside triphosphate hydrolases"/>
    <property type="match status" value="2"/>
</dbReference>
<dbReference type="Gene3D" id="1.10.287.380">
    <property type="entry name" value="Valyl-tRNA synthetase, C-terminal domain"/>
    <property type="match status" value="1"/>
</dbReference>